<reference evidence="2" key="1">
    <citation type="submission" date="2019-12" db="EMBL/GenBank/DDBJ databases">
        <title>High-Quality draft genome sequences of three cyanobacteria isolated from the limestone walls of the Old Cathedral of Coimbra.</title>
        <authorList>
            <person name="Tiago I."/>
            <person name="Soares F."/>
            <person name="Portugal A."/>
        </authorList>
    </citation>
    <scope>NUCLEOTIDE SEQUENCE [LARGE SCALE GENOMIC DNA]</scope>
    <source>
        <strain evidence="2">C</strain>
    </source>
</reference>
<dbReference type="PANTHER" id="PTHR23308">
    <property type="entry name" value="NUCLEAR INHIBITOR OF PROTEIN PHOSPHATASE-1"/>
    <property type="match status" value="1"/>
</dbReference>
<proteinExistence type="predicted"/>
<dbReference type="EMBL" id="WVIC01000049">
    <property type="protein sequence ID" value="NCJ08359.1"/>
    <property type="molecule type" value="Genomic_DNA"/>
</dbReference>
<dbReference type="Proteomes" id="UP000607397">
    <property type="component" value="Unassembled WGS sequence"/>
</dbReference>
<comment type="caution">
    <text evidence="2">The sequence shown here is derived from an EMBL/GenBank/DDBJ whole genome shotgun (WGS) entry which is preliminary data.</text>
</comment>
<dbReference type="InterPro" id="IPR000253">
    <property type="entry name" value="FHA_dom"/>
</dbReference>
<dbReference type="InterPro" id="IPR050923">
    <property type="entry name" value="Cell_Proc_Reg/RNA_Proc"/>
</dbReference>
<keyword evidence="3" id="KW-1185">Reference proteome</keyword>
<dbReference type="InterPro" id="IPR008984">
    <property type="entry name" value="SMAD_FHA_dom_sf"/>
</dbReference>
<dbReference type="Gene3D" id="2.60.200.20">
    <property type="match status" value="1"/>
</dbReference>
<evidence type="ECO:0000313" key="3">
    <source>
        <dbReference type="Proteomes" id="UP000607397"/>
    </source>
</evidence>
<organism evidence="2 3">
    <name type="scientific">Petrachloros mirabilis ULC683</name>
    <dbReference type="NCBI Taxonomy" id="2781853"/>
    <lineage>
        <taxon>Bacteria</taxon>
        <taxon>Bacillati</taxon>
        <taxon>Cyanobacteriota</taxon>
        <taxon>Cyanophyceae</taxon>
        <taxon>Synechococcales</taxon>
        <taxon>Petrachlorosaceae</taxon>
        <taxon>Petrachloros</taxon>
        <taxon>Petrachloros mirabilis</taxon>
    </lineage>
</organism>
<dbReference type="SMART" id="SM00240">
    <property type="entry name" value="FHA"/>
    <property type="match status" value="1"/>
</dbReference>
<dbReference type="RefSeq" id="WP_161826830.1">
    <property type="nucleotide sequence ID" value="NZ_WVIC01000049.1"/>
</dbReference>
<sequence length="298" mass="33610">MTPIEIPQFIIRSESGLRRLSLSGQTSWIVGRSKSHGIWIDDPWASRRHAQVELLHNRYYCLTDLNSRNGTLLNGVPVNTPTRLKHGDRICIGNTELEFMDSISVANGSARWEAQPQVLMLQHPTPQSMIWQNILQSQNILIQWHLPEQDIEAELTSRDAKGGELPQVLLLDVALYPANPYALCRWCSEAYPQIKIILLNSTQREVMPTERHWALKQGGFGLLPALPETGLLANMSEVQQHLGIILDALHLSLNQDAFISALTHLEAQLTFSKSSDPKSTEEGEYTRLSRWANSPVVR</sequence>
<protein>
    <submittedName>
        <fullName evidence="2">FHA domain-containing protein</fullName>
    </submittedName>
</protein>
<accession>A0A8K2A8S4</accession>
<name>A0A8K2A8S4_9CYAN</name>
<dbReference type="AlphaFoldDB" id="A0A8K2A8S4"/>
<dbReference type="PROSITE" id="PS50006">
    <property type="entry name" value="FHA_DOMAIN"/>
    <property type="match status" value="1"/>
</dbReference>
<dbReference type="CDD" id="cd00060">
    <property type="entry name" value="FHA"/>
    <property type="match status" value="1"/>
</dbReference>
<feature type="domain" description="FHA" evidence="1">
    <location>
        <begin position="28"/>
        <end position="78"/>
    </location>
</feature>
<dbReference type="Pfam" id="PF00498">
    <property type="entry name" value="FHA"/>
    <property type="match status" value="1"/>
</dbReference>
<evidence type="ECO:0000259" key="1">
    <source>
        <dbReference type="PROSITE" id="PS50006"/>
    </source>
</evidence>
<gene>
    <name evidence="2" type="ORF">GS597_17970</name>
</gene>
<evidence type="ECO:0000313" key="2">
    <source>
        <dbReference type="EMBL" id="NCJ08359.1"/>
    </source>
</evidence>
<dbReference type="SUPFAM" id="SSF49879">
    <property type="entry name" value="SMAD/FHA domain"/>
    <property type="match status" value="1"/>
</dbReference>